<evidence type="ECO:0000313" key="3">
    <source>
        <dbReference type="Proteomes" id="UP001240171"/>
    </source>
</evidence>
<name>A0ABT9CC80_9BACL</name>
<keyword evidence="3" id="KW-1185">Reference proteome</keyword>
<comment type="caution">
    <text evidence="2">The sequence shown here is derived from an EMBL/GenBank/DDBJ whole genome shotgun (WGS) entry which is preliminary data.</text>
</comment>
<accession>A0ABT9CC80</accession>
<evidence type="ECO:0000313" key="2">
    <source>
        <dbReference type="EMBL" id="MDO7906856.1"/>
    </source>
</evidence>
<organism evidence="2 3">
    <name type="scientific">Paenibacillus lacisoli</name>
    <dbReference type="NCBI Taxonomy" id="3064525"/>
    <lineage>
        <taxon>Bacteria</taxon>
        <taxon>Bacillati</taxon>
        <taxon>Bacillota</taxon>
        <taxon>Bacilli</taxon>
        <taxon>Bacillales</taxon>
        <taxon>Paenibacillaceae</taxon>
        <taxon>Paenibacillus</taxon>
    </lineage>
</organism>
<feature type="region of interest" description="Disordered" evidence="1">
    <location>
        <begin position="1"/>
        <end position="28"/>
    </location>
</feature>
<dbReference type="EMBL" id="JAUQTB010000004">
    <property type="protein sequence ID" value="MDO7906856.1"/>
    <property type="molecule type" value="Genomic_DNA"/>
</dbReference>
<dbReference type="GO" id="GO:0016787">
    <property type="term" value="F:hydrolase activity"/>
    <property type="evidence" value="ECO:0007669"/>
    <property type="project" value="UniProtKB-KW"/>
</dbReference>
<sequence length="687" mass="75252">MNQAGSNRHGIGERQVDHQARDQQAQGSPFVPEAYPWREMLEDYIHTAAADTESGSFEPTGWSGERKLDLLLNLVTAYSVYQDELGAIIDPYSAAERYYSTPGYALAAAVLVHHGYEELLPSAEKALSHSIRLLTSGQAPDSHPDFFPVLIMGAYRLLSPRLPGQAAVWRKALSQIQPEDDYVFTMRRQNNPNRMINWNAIMISGEYLRFREGLASESSWMDEYLQLYHLPRFTPLGFYQDGPLHLPNSPFAYDIVTRYHLGVMCAAGYGGAAAQELRRSLRQGALSSLLTLSPLGELPPRGRSSQHQWNEGAAAFVFTDQAQQAQAAGETVLAGAFRRAANLCWAAVDRWRDADGSLHIVRNYYRPADRHGYEVYTNHTCYNLWTAAALAYALLHEERLALPPEMPVPAEAGSRVLVTDGWFQTVVAQVPGQQVVVQTSLNDPYNIPGIVRIQRAGLPALIGPSAGGHLDRGFTGFAEGETFPLSYSPAWMTLDGTWHSLSEGIRGSQPFDRDIGIDPADGGGTAEVRLLSAAAGCAEWEVSWSGSFAGVSQVSARFCQRPGHIQVTYRLKGDVEKTGALLPLFAYDGREHSEIAVGEDRASVRYGGAALVITAAAGTRLTEPPLLNQVASRNGWLKGIRLEAPDHREISFVITLDQNGRQTAGEGISETAARGEGSGNNHDHIRV</sequence>
<feature type="compositionally biased region" description="Basic and acidic residues" evidence="1">
    <location>
        <begin position="10"/>
        <end position="21"/>
    </location>
</feature>
<gene>
    <name evidence="2" type="ORF">Q5741_10505</name>
</gene>
<proteinExistence type="predicted"/>
<reference evidence="2 3" key="1">
    <citation type="submission" date="2023-07" db="EMBL/GenBank/DDBJ databases">
        <title>Paenibacillus sp. JX-17 nov. isolated from soil.</title>
        <authorList>
            <person name="Wan Y."/>
            <person name="Liu B."/>
        </authorList>
    </citation>
    <scope>NUCLEOTIDE SEQUENCE [LARGE SCALE GENOMIC DNA]</scope>
    <source>
        <strain evidence="2 3">JX-17</strain>
    </source>
</reference>
<dbReference type="RefSeq" id="WP_305024042.1">
    <property type="nucleotide sequence ID" value="NZ_JAUQTB010000004.1"/>
</dbReference>
<protein>
    <submittedName>
        <fullName evidence="2">Glycosyl hydrolase</fullName>
    </submittedName>
</protein>
<keyword evidence="2" id="KW-0378">Hydrolase</keyword>
<dbReference type="Proteomes" id="UP001240171">
    <property type="component" value="Unassembled WGS sequence"/>
</dbReference>
<evidence type="ECO:0000256" key="1">
    <source>
        <dbReference type="SAM" id="MobiDB-lite"/>
    </source>
</evidence>